<evidence type="ECO:0000313" key="1">
    <source>
        <dbReference type="EMBL" id="SEK54217.1"/>
    </source>
</evidence>
<dbReference type="eggNOG" id="ENOG50340PM">
    <property type="taxonomic scope" value="Bacteria"/>
</dbReference>
<evidence type="ECO:0000313" key="2">
    <source>
        <dbReference type="Proteomes" id="UP000183015"/>
    </source>
</evidence>
<proteinExistence type="predicted"/>
<name>A0A1H7HX54_STRJI</name>
<gene>
    <name evidence="1" type="ORF">SAMN05414137_102374</name>
</gene>
<accession>A0A1H7HX54</accession>
<organism evidence="1 2">
    <name type="scientific">Streptacidiphilus jiangxiensis</name>
    <dbReference type="NCBI Taxonomy" id="235985"/>
    <lineage>
        <taxon>Bacteria</taxon>
        <taxon>Bacillati</taxon>
        <taxon>Actinomycetota</taxon>
        <taxon>Actinomycetes</taxon>
        <taxon>Kitasatosporales</taxon>
        <taxon>Streptomycetaceae</taxon>
        <taxon>Streptacidiphilus</taxon>
    </lineage>
</organism>
<dbReference type="AlphaFoldDB" id="A0A1H7HX54"/>
<dbReference type="OrthoDB" id="8482021at2"/>
<dbReference type="Proteomes" id="UP000183015">
    <property type="component" value="Unassembled WGS sequence"/>
</dbReference>
<reference evidence="2" key="1">
    <citation type="submission" date="2016-10" db="EMBL/GenBank/DDBJ databases">
        <authorList>
            <person name="Varghese N."/>
        </authorList>
    </citation>
    <scope>NUCLEOTIDE SEQUENCE [LARGE SCALE GENOMIC DNA]</scope>
    <source>
        <strain evidence="2">DSM 45096 / BCRC 16803 / CGMCC 4.1857 / CIP 109030 / JCM 12277 / KCTC 19219 / NBRC 100920 / 33214</strain>
    </source>
</reference>
<sequence length="254" mass="27268">MGIADTIQRVPDVVPMRGLSGAWVWSPAPRMHYAAAQDASRQWLFRLNVLDGFDEPLLAAVFAFARSRGSAGSPLGGRSLVVLDGFSHPGYDFDVVCLVAQEVHGYSTKAYPELASVAVGAFPAFRCEFSGTETAQESAARFSRMLRPGSLTRRPSPYVKMRYSNARTRGGSMGSALGFTTVDVLTRELGLLEGAPGSFVEFQNFEQRTFQAVSSLDGTLSIAEGDAEVRVDPEALVALGERLVRSGGPRPTAS</sequence>
<dbReference type="EMBL" id="FOAZ01000002">
    <property type="protein sequence ID" value="SEK54217.1"/>
    <property type="molecule type" value="Genomic_DNA"/>
</dbReference>
<protein>
    <submittedName>
        <fullName evidence="1">Uncharacterized protein</fullName>
    </submittedName>
</protein>
<dbReference type="RefSeq" id="WP_042443607.1">
    <property type="nucleotide sequence ID" value="NZ_BBPN01000005.1"/>
</dbReference>
<keyword evidence="2" id="KW-1185">Reference proteome</keyword>